<reference evidence="1 2" key="1">
    <citation type="submission" date="2016-07" db="EMBL/GenBank/DDBJ databases">
        <title>Pervasive Adenine N6-methylation of Active Genes in Fungi.</title>
        <authorList>
            <consortium name="DOE Joint Genome Institute"/>
            <person name="Mondo S.J."/>
            <person name="Dannebaum R.O."/>
            <person name="Kuo R.C."/>
            <person name="Labutti K."/>
            <person name="Haridas S."/>
            <person name="Kuo A."/>
            <person name="Salamov A."/>
            <person name="Ahrendt S.R."/>
            <person name="Lipzen A."/>
            <person name="Sullivan W."/>
            <person name="Andreopoulos W.B."/>
            <person name="Clum A."/>
            <person name="Lindquist E."/>
            <person name="Daum C."/>
            <person name="Ramamoorthy G.K."/>
            <person name="Gryganskyi A."/>
            <person name="Culley D."/>
            <person name="Magnuson J.K."/>
            <person name="James T.Y."/>
            <person name="O'Malley M.A."/>
            <person name="Stajich J.E."/>
            <person name="Spatafora J.W."/>
            <person name="Visel A."/>
            <person name="Grigoriev I.V."/>
        </authorList>
    </citation>
    <scope>NUCLEOTIDE SEQUENCE [LARGE SCALE GENOMIC DNA]</scope>
    <source>
        <strain evidence="1 2">CBS 129021</strain>
    </source>
</reference>
<dbReference type="AlphaFoldDB" id="A0A1Y2EJN0"/>
<dbReference type="GeneID" id="63771081"/>
<comment type="caution">
    <text evidence="1">The sequence shown here is derived from an EMBL/GenBank/DDBJ whole genome shotgun (WGS) entry which is preliminary data.</text>
</comment>
<dbReference type="SUPFAM" id="SSF69118">
    <property type="entry name" value="AhpD-like"/>
    <property type="match status" value="1"/>
</dbReference>
<dbReference type="InParanoid" id="A0A1Y2EJN0"/>
<organism evidence="1 2">
    <name type="scientific">Pseudomassariella vexata</name>
    <dbReference type="NCBI Taxonomy" id="1141098"/>
    <lineage>
        <taxon>Eukaryota</taxon>
        <taxon>Fungi</taxon>
        <taxon>Dikarya</taxon>
        <taxon>Ascomycota</taxon>
        <taxon>Pezizomycotina</taxon>
        <taxon>Sordariomycetes</taxon>
        <taxon>Xylariomycetidae</taxon>
        <taxon>Amphisphaeriales</taxon>
        <taxon>Pseudomassariaceae</taxon>
        <taxon>Pseudomassariella</taxon>
    </lineage>
</organism>
<dbReference type="STRING" id="1141098.A0A1Y2EJN0"/>
<dbReference type="FunCoup" id="A0A1Y2EJN0">
    <property type="interactions" value="7"/>
</dbReference>
<proteinExistence type="predicted"/>
<dbReference type="InterPro" id="IPR029032">
    <property type="entry name" value="AhpD-like"/>
</dbReference>
<evidence type="ECO:0000313" key="2">
    <source>
        <dbReference type="Proteomes" id="UP000193689"/>
    </source>
</evidence>
<dbReference type="EMBL" id="MCFJ01000001">
    <property type="protein sequence ID" value="ORY71759.1"/>
    <property type="molecule type" value="Genomic_DNA"/>
</dbReference>
<name>A0A1Y2EJN0_9PEZI</name>
<accession>A0A1Y2EJN0</accession>
<dbReference type="InterPro" id="IPR052999">
    <property type="entry name" value="PTS1_Protein"/>
</dbReference>
<dbReference type="Gene3D" id="1.20.1290.10">
    <property type="entry name" value="AhpD-like"/>
    <property type="match status" value="1"/>
</dbReference>
<dbReference type="Proteomes" id="UP000193689">
    <property type="component" value="Unassembled WGS sequence"/>
</dbReference>
<dbReference type="OrthoDB" id="5537330at2759"/>
<keyword evidence="2" id="KW-1185">Reference proteome</keyword>
<dbReference type="PANTHER" id="PTHR28180:SF2">
    <property type="entry name" value="PEROXISOMAL PROTEIN 2"/>
    <property type="match status" value="1"/>
</dbReference>
<evidence type="ECO:0000313" key="1">
    <source>
        <dbReference type="EMBL" id="ORY71759.1"/>
    </source>
</evidence>
<sequence length="254" mass="27799">MPVAVPFMTPALLSTIRKQKNLPHDTWYIIAATVLTLLNRPDEIRTVYREAMDRGPRSMDIKANLEEQLTISRRLREALIKASAVGGIPKSINALLSLKEVTPVHLLDEPGSSTPTGRWADMFEAPSSQILDRGQSFFNKVYGKVAKRIMEQMDRSGTEDLGLVARLVYGHLLSNTRVLSSAETSFVLIAGLIPQDVNPQLKGHLRGALNGGATVEEVRAVREVAVTICEAAGMTRLAENATGGWGWRSEVANV</sequence>
<protein>
    <submittedName>
        <fullName evidence="1">AhpD-like protein</fullName>
    </submittedName>
</protein>
<dbReference type="PANTHER" id="PTHR28180">
    <property type="entry name" value="CONSERVED MITOCHONDRIAL PROTEIN-RELATED"/>
    <property type="match status" value="1"/>
</dbReference>
<dbReference type="RefSeq" id="XP_040721351.1">
    <property type="nucleotide sequence ID" value="XM_040854869.1"/>
</dbReference>
<gene>
    <name evidence="1" type="ORF">BCR38DRAFT_329291</name>
</gene>